<feature type="non-terminal residue" evidence="11">
    <location>
        <position position="1"/>
    </location>
</feature>
<keyword evidence="3" id="KW-0255">Endonuclease</keyword>
<keyword evidence="2" id="KW-0479">Metal-binding</keyword>
<keyword evidence="4" id="KW-0378">Hydrolase</keyword>
<dbReference type="OrthoDB" id="6776856at2759"/>
<organism evidence="11 12">
    <name type="scientific">Mucuna pruriens</name>
    <name type="common">Velvet bean</name>
    <name type="synonym">Dolichos pruriens</name>
    <dbReference type="NCBI Taxonomy" id="157652"/>
    <lineage>
        <taxon>Eukaryota</taxon>
        <taxon>Viridiplantae</taxon>
        <taxon>Streptophyta</taxon>
        <taxon>Embryophyta</taxon>
        <taxon>Tracheophyta</taxon>
        <taxon>Spermatophyta</taxon>
        <taxon>Magnoliopsida</taxon>
        <taxon>eudicotyledons</taxon>
        <taxon>Gunneridae</taxon>
        <taxon>Pentapetalae</taxon>
        <taxon>rosids</taxon>
        <taxon>fabids</taxon>
        <taxon>Fabales</taxon>
        <taxon>Fabaceae</taxon>
        <taxon>Papilionoideae</taxon>
        <taxon>50 kb inversion clade</taxon>
        <taxon>NPAAA clade</taxon>
        <taxon>indigoferoid/millettioid clade</taxon>
        <taxon>Phaseoleae</taxon>
        <taxon>Mucuna</taxon>
    </lineage>
</organism>
<evidence type="ECO:0000256" key="10">
    <source>
        <dbReference type="SAM" id="MobiDB-lite"/>
    </source>
</evidence>
<keyword evidence="12" id="KW-1185">Reference proteome</keyword>
<evidence type="ECO:0000256" key="5">
    <source>
        <dbReference type="ARBA" id="ARBA00022842"/>
    </source>
</evidence>
<evidence type="ECO:0000313" key="12">
    <source>
        <dbReference type="Proteomes" id="UP000257109"/>
    </source>
</evidence>
<keyword evidence="7" id="KW-0695">RNA-directed DNA polymerase</keyword>
<dbReference type="PANTHER" id="PTHR42648">
    <property type="entry name" value="TRANSPOSASE, PUTATIVE-RELATED"/>
    <property type="match status" value="1"/>
</dbReference>
<dbReference type="InterPro" id="IPR012337">
    <property type="entry name" value="RNaseH-like_sf"/>
</dbReference>
<feature type="compositionally biased region" description="Basic and acidic residues" evidence="10">
    <location>
        <begin position="291"/>
        <end position="300"/>
    </location>
</feature>
<sequence>IFFSQNLKDTVKKGFIAPTNISTQTVEEKQVERFKDVIHSTKVPQVLKNRGVRNKRTFKEVLSIRGNILDKKIVEKILISIPYKYDAINKENVENSISFSKNNQHKHKHIHIDTYIHTYKHIHTNTRTQTHPPLMKLKETSTWIVVALITRQKIRACPRILITSPKSKFDWKMAPWWSHKIQSGKHIKVLIIDYGKEYNSDKFGRFCEDEGLEKKLTAKAVYTTVYILNRCPIKTLQDKTLIESWSGQKPSTKNLRVFGSIYCIHVDEDANWNWEEEKVVKNNILVPMQQPKEEVEEVTRDPSMLPPSPEQ</sequence>
<dbReference type="InterPro" id="IPR039537">
    <property type="entry name" value="Retrotran_Ty1/copia-like"/>
</dbReference>
<feature type="region of interest" description="Disordered" evidence="10">
    <location>
        <begin position="290"/>
        <end position="311"/>
    </location>
</feature>
<dbReference type="GO" id="GO:0046872">
    <property type="term" value="F:metal ion binding"/>
    <property type="evidence" value="ECO:0007669"/>
    <property type="project" value="UniProtKB-KW"/>
</dbReference>
<evidence type="ECO:0000256" key="1">
    <source>
        <dbReference type="ARBA" id="ARBA00022722"/>
    </source>
</evidence>
<keyword evidence="6" id="KW-0229">DNA integration</keyword>
<keyword evidence="5" id="KW-0460">Magnesium</keyword>
<proteinExistence type="predicted"/>
<feature type="non-terminal residue" evidence="11">
    <location>
        <position position="311"/>
    </location>
</feature>
<keyword evidence="1" id="KW-0540">Nuclease</keyword>
<keyword evidence="8" id="KW-0808">Transferase</keyword>
<protein>
    <recommendedName>
        <fullName evidence="13">Integrase catalytic domain-containing protein</fullName>
    </recommendedName>
</protein>
<evidence type="ECO:0000256" key="8">
    <source>
        <dbReference type="ARBA" id="ARBA00022932"/>
    </source>
</evidence>
<dbReference type="Proteomes" id="UP000257109">
    <property type="component" value="Unassembled WGS sequence"/>
</dbReference>
<dbReference type="SUPFAM" id="SSF53098">
    <property type="entry name" value="Ribonuclease H-like"/>
    <property type="match status" value="1"/>
</dbReference>
<evidence type="ECO:0000256" key="9">
    <source>
        <dbReference type="ARBA" id="ARBA00023172"/>
    </source>
</evidence>
<comment type="caution">
    <text evidence="11">The sequence shown here is derived from an EMBL/GenBank/DDBJ whole genome shotgun (WGS) entry which is preliminary data.</text>
</comment>
<evidence type="ECO:0000256" key="6">
    <source>
        <dbReference type="ARBA" id="ARBA00022908"/>
    </source>
</evidence>
<keyword evidence="8" id="KW-0239">DNA-directed DNA polymerase</keyword>
<evidence type="ECO:0008006" key="13">
    <source>
        <dbReference type="Google" id="ProtNLM"/>
    </source>
</evidence>
<evidence type="ECO:0000256" key="3">
    <source>
        <dbReference type="ARBA" id="ARBA00022759"/>
    </source>
</evidence>
<dbReference type="GO" id="GO:0016787">
    <property type="term" value="F:hydrolase activity"/>
    <property type="evidence" value="ECO:0007669"/>
    <property type="project" value="UniProtKB-KW"/>
</dbReference>
<keyword evidence="9" id="KW-0233">DNA recombination</keyword>
<reference evidence="11" key="1">
    <citation type="submission" date="2018-05" db="EMBL/GenBank/DDBJ databases">
        <title>Draft genome of Mucuna pruriens seed.</title>
        <authorList>
            <person name="Nnadi N.E."/>
            <person name="Vos R."/>
            <person name="Hasami M.H."/>
            <person name="Devisetty U.K."/>
            <person name="Aguiy J.C."/>
        </authorList>
    </citation>
    <scope>NUCLEOTIDE SEQUENCE [LARGE SCALE GENOMIC DNA]</scope>
    <source>
        <strain evidence="11">JCA_2017</strain>
    </source>
</reference>
<dbReference type="GO" id="GO:0015074">
    <property type="term" value="P:DNA integration"/>
    <property type="evidence" value="ECO:0007669"/>
    <property type="project" value="UniProtKB-KW"/>
</dbReference>
<dbReference type="GO" id="GO:0004519">
    <property type="term" value="F:endonuclease activity"/>
    <property type="evidence" value="ECO:0007669"/>
    <property type="project" value="UniProtKB-KW"/>
</dbReference>
<evidence type="ECO:0000256" key="4">
    <source>
        <dbReference type="ARBA" id="ARBA00022801"/>
    </source>
</evidence>
<accession>A0A371EPR7</accession>
<dbReference type="GO" id="GO:0006310">
    <property type="term" value="P:DNA recombination"/>
    <property type="evidence" value="ECO:0007669"/>
    <property type="project" value="UniProtKB-KW"/>
</dbReference>
<dbReference type="AlphaFoldDB" id="A0A371EPR7"/>
<keyword evidence="8" id="KW-0548">Nucleotidyltransferase</keyword>
<dbReference type="EMBL" id="QJKJ01012708">
    <property type="protein sequence ID" value="RDX68050.1"/>
    <property type="molecule type" value="Genomic_DNA"/>
</dbReference>
<name>A0A371EPR7_MUCPR</name>
<dbReference type="GO" id="GO:0003964">
    <property type="term" value="F:RNA-directed DNA polymerase activity"/>
    <property type="evidence" value="ECO:0007669"/>
    <property type="project" value="UniProtKB-KW"/>
</dbReference>
<evidence type="ECO:0000256" key="7">
    <source>
        <dbReference type="ARBA" id="ARBA00022918"/>
    </source>
</evidence>
<dbReference type="GO" id="GO:0003887">
    <property type="term" value="F:DNA-directed DNA polymerase activity"/>
    <property type="evidence" value="ECO:0007669"/>
    <property type="project" value="UniProtKB-KW"/>
</dbReference>
<evidence type="ECO:0000256" key="2">
    <source>
        <dbReference type="ARBA" id="ARBA00022723"/>
    </source>
</evidence>
<dbReference type="PANTHER" id="PTHR42648:SF11">
    <property type="entry name" value="TRANSPOSON TY4-P GAG-POL POLYPROTEIN"/>
    <property type="match status" value="1"/>
</dbReference>
<evidence type="ECO:0000313" key="11">
    <source>
        <dbReference type="EMBL" id="RDX68050.1"/>
    </source>
</evidence>
<gene>
    <name evidence="11" type="ORF">CR513_53003</name>
</gene>